<reference evidence="1 2" key="2">
    <citation type="journal article" date="2017" name="Front. Plant Sci.">
        <title>Gene Classification and Mining of Molecular Markers Useful in Red Clover (Trifolium pratense) Breeding.</title>
        <authorList>
            <person name="Istvanek J."/>
            <person name="Dluhosova J."/>
            <person name="Dluhos P."/>
            <person name="Patkova L."/>
            <person name="Nedelnik J."/>
            <person name="Repkova J."/>
        </authorList>
    </citation>
    <scope>NUCLEOTIDE SEQUENCE [LARGE SCALE GENOMIC DNA]</scope>
    <source>
        <strain evidence="2">cv. Tatra</strain>
        <tissue evidence="1">Young leaves</tissue>
    </source>
</reference>
<sequence length="95" mass="11322">ARIVKESRLQDQVLLFTHIRLQYLQDHQTLTEKIRAREPNLSQSYTSKFEKKCKFLKPVWFQRLHKTFPNAMKERRVLEVTTSASSRVIHLAVVE</sequence>
<organism evidence="1 2">
    <name type="scientific">Trifolium pratense</name>
    <name type="common">Red clover</name>
    <dbReference type="NCBI Taxonomy" id="57577"/>
    <lineage>
        <taxon>Eukaryota</taxon>
        <taxon>Viridiplantae</taxon>
        <taxon>Streptophyta</taxon>
        <taxon>Embryophyta</taxon>
        <taxon>Tracheophyta</taxon>
        <taxon>Spermatophyta</taxon>
        <taxon>Magnoliopsida</taxon>
        <taxon>eudicotyledons</taxon>
        <taxon>Gunneridae</taxon>
        <taxon>Pentapetalae</taxon>
        <taxon>rosids</taxon>
        <taxon>fabids</taxon>
        <taxon>Fabales</taxon>
        <taxon>Fabaceae</taxon>
        <taxon>Papilionoideae</taxon>
        <taxon>50 kb inversion clade</taxon>
        <taxon>NPAAA clade</taxon>
        <taxon>Hologalegina</taxon>
        <taxon>IRL clade</taxon>
        <taxon>Trifolieae</taxon>
        <taxon>Trifolium</taxon>
    </lineage>
</organism>
<name>A0A2K3K640_TRIPR</name>
<accession>A0A2K3K640</accession>
<feature type="non-terminal residue" evidence="1">
    <location>
        <position position="1"/>
    </location>
</feature>
<dbReference type="Proteomes" id="UP000236291">
    <property type="component" value="Unassembled WGS sequence"/>
</dbReference>
<proteinExistence type="predicted"/>
<dbReference type="AlphaFoldDB" id="A0A2K3K640"/>
<protein>
    <submittedName>
        <fullName evidence="1">Uncharacterized protein</fullName>
    </submittedName>
</protein>
<comment type="caution">
    <text evidence="1">The sequence shown here is derived from an EMBL/GenBank/DDBJ whole genome shotgun (WGS) entry which is preliminary data.</text>
</comment>
<evidence type="ECO:0000313" key="1">
    <source>
        <dbReference type="EMBL" id="PNX61742.1"/>
    </source>
</evidence>
<evidence type="ECO:0000313" key="2">
    <source>
        <dbReference type="Proteomes" id="UP000236291"/>
    </source>
</evidence>
<gene>
    <name evidence="1" type="ORF">L195_g052613</name>
</gene>
<dbReference type="EMBL" id="ASHM01086012">
    <property type="protein sequence ID" value="PNX61742.1"/>
    <property type="molecule type" value="Genomic_DNA"/>
</dbReference>
<reference evidence="1 2" key="1">
    <citation type="journal article" date="2014" name="Am. J. Bot.">
        <title>Genome assembly and annotation for red clover (Trifolium pratense; Fabaceae).</title>
        <authorList>
            <person name="Istvanek J."/>
            <person name="Jaros M."/>
            <person name="Krenek A."/>
            <person name="Repkova J."/>
        </authorList>
    </citation>
    <scope>NUCLEOTIDE SEQUENCE [LARGE SCALE GENOMIC DNA]</scope>
    <source>
        <strain evidence="2">cv. Tatra</strain>
        <tissue evidence="1">Young leaves</tissue>
    </source>
</reference>